<dbReference type="InterPro" id="IPR011042">
    <property type="entry name" value="6-blade_b-propeller_TolB-like"/>
</dbReference>
<organism evidence="2 3">
    <name type="scientific">Gaopeijia maritima</name>
    <dbReference type="NCBI Taxonomy" id="3119007"/>
    <lineage>
        <taxon>Bacteria</taxon>
        <taxon>Pseudomonadati</taxon>
        <taxon>Gemmatimonadota</taxon>
        <taxon>Longimicrobiia</taxon>
        <taxon>Gaopeijiales</taxon>
        <taxon>Gaopeijiaceae</taxon>
        <taxon>Gaopeijia</taxon>
    </lineage>
</organism>
<keyword evidence="1" id="KW-0732">Signal</keyword>
<evidence type="ECO:0000313" key="2">
    <source>
        <dbReference type="EMBL" id="MEK9499369.1"/>
    </source>
</evidence>
<dbReference type="Gene3D" id="2.120.10.30">
    <property type="entry name" value="TolB, C-terminal domain"/>
    <property type="match status" value="1"/>
</dbReference>
<dbReference type="SUPFAM" id="SSF101898">
    <property type="entry name" value="NHL repeat"/>
    <property type="match status" value="1"/>
</dbReference>
<dbReference type="PROSITE" id="PS51257">
    <property type="entry name" value="PROKAR_LIPOPROTEIN"/>
    <property type="match status" value="1"/>
</dbReference>
<sequence length="413" mass="44885">MPSFLRPYNVALLALTSAAACGPADSPPVATRVDSAGIEIVTSSDSLWTPDTRWTLSPEPTLTIGGDLDAPDPYQLVTVSDAMRRSDGSVVVVNSGTREVRIFSSEGEHLQTLGGPGEGPEEYGYPMGLRPGPGDGFTVRDRFDAVHYDTAGEFVGRETFDRAEWMEIMRSVGPSEGGVELPDGRMVAPVYAESFFGSGTPTPGPAYRPPITIVRVDRATRDVDTLASIGGILQQYVDAGQERPTNVVPPFAPSGRYLVAHDGSMAIYDGAEPEVRQIDDAGAHRIVRWVSEGEPVSAAEIDAQLDEFRNASWIQPRIAEMERAWAQMDLPTHKPHVTLAHSALDGSLWVRTTSSRVDDARWRIFSSDGRWLGTLELPGGFVPMEIDDDYLLGVHTDVATELQTVVMYSLDKP</sequence>
<protein>
    <recommendedName>
        <fullName evidence="4">6-bladed beta-propeller</fullName>
    </recommendedName>
</protein>
<gene>
    <name evidence="2" type="ORF">WI372_00065</name>
</gene>
<feature type="chain" id="PRO_5046513175" description="6-bladed beta-propeller" evidence="1">
    <location>
        <begin position="20"/>
        <end position="413"/>
    </location>
</feature>
<evidence type="ECO:0008006" key="4">
    <source>
        <dbReference type="Google" id="ProtNLM"/>
    </source>
</evidence>
<evidence type="ECO:0000256" key="1">
    <source>
        <dbReference type="SAM" id="SignalP"/>
    </source>
</evidence>
<accession>A0ABU9E5N6</accession>
<proteinExistence type="predicted"/>
<feature type="signal peptide" evidence="1">
    <location>
        <begin position="1"/>
        <end position="19"/>
    </location>
</feature>
<reference evidence="2 3" key="1">
    <citation type="submission" date="2024-02" db="EMBL/GenBank/DDBJ databases">
        <title>A novel Gemmatimonadota bacterium.</title>
        <authorList>
            <person name="Du Z.-J."/>
            <person name="Ye Y.-Q."/>
        </authorList>
    </citation>
    <scope>NUCLEOTIDE SEQUENCE [LARGE SCALE GENOMIC DNA]</scope>
    <source>
        <strain evidence="2 3">DH-20</strain>
    </source>
</reference>
<dbReference type="EMBL" id="JBBHLI010000001">
    <property type="protein sequence ID" value="MEK9499369.1"/>
    <property type="molecule type" value="Genomic_DNA"/>
</dbReference>
<dbReference type="Proteomes" id="UP001484239">
    <property type="component" value="Unassembled WGS sequence"/>
</dbReference>
<name>A0ABU9E5N6_9BACT</name>
<evidence type="ECO:0000313" key="3">
    <source>
        <dbReference type="Proteomes" id="UP001484239"/>
    </source>
</evidence>
<keyword evidence="3" id="KW-1185">Reference proteome</keyword>
<comment type="caution">
    <text evidence="2">The sequence shown here is derived from an EMBL/GenBank/DDBJ whole genome shotgun (WGS) entry which is preliminary data.</text>
</comment>
<dbReference type="RefSeq" id="WP_405276006.1">
    <property type="nucleotide sequence ID" value="NZ_JBBHLI010000001.1"/>
</dbReference>